<dbReference type="EMBL" id="JAAGMR010000282">
    <property type="protein sequence ID" value="NEB94898.1"/>
    <property type="molecule type" value="Genomic_DNA"/>
</dbReference>
<dbReference type="Proteomes" id="UP000470520">
    <property type="component" value="Unassembled WGS sequence"/>
</dbReference>
<dbReference type="InterPro" id="IPR001647">
    <property type="entry name" value="HTH_TetR"/>
</dbReference>
<sequence length="104" mass="11323">MAGGYEALTLDGLAAHTRCSKATPYRRWSGKSDLVVSAIRREMPDEIHTIDTGSLFGDRAGERRHGLPAIGPGRRAALQALPRVQVSKPDIVQPHADLLLTRAR</sequence>
<dbReference type="SUPFAM" id="SSF46689">
    <property type="entry name" value="Homeodomain-like"/>
    <property type="match status" value="1"/>
</dbReference>
<keyword evidence="1" id="KW-0238">DNA-binding</keyword>
<dbReference type="InterPro" id="IPR009057">
    <property type="entry name" value="Homeodomain-like_sf"/>
</dbReference>
<dbReference type="Gene3D" id="1.10.357.10">
    <property type="entry name" value="Tetracycline Repressor, domain 2"/>
    <property type="match status" value="1"/>
</dbReference>
<gene>
    <name evidence="3" type="ORF">G3I21_24985</name>
</gene>
<feature type="domain" description="HTH tetR-type" evidence="2">
    <location>
        <begin position="3"/>
        <end position="36"/>
    </location>
</feature>
<proteinExistence type="predicted"/>
<dbReference type="GO" id="GO:0003677">
    <property type="term" value="F:DNA binding"/>
    <property type="evidence" value="ECO:0007669"/>
    <property type="project" value="UniProtKB-KW"/>
</dbReference>
<accession>A0A7K3QYA3</accession>
<evidence type="ECO:0000256" key="1">
    <source>
        <dbReference type="ARBA" id="ARBA00023125"/>
    </source>
</evidence>
<reference evidence="3 4" key="1">
    <citation type="submission" date="2020-01" db="EMBL/GenBank/DDBJ databases">
        <title>Insect and environment-associated Actinomycetes.</title>
        <authorList>
            <person name="Currrie C."/>
            <person name="Chevrette M."/>
            <person name="Carlson C."/>
            <person name="Stubbendieck R."/>
            <person name="Wendt-Pienkowski E."/>
        </authorList>
    </citation>
    <scope>NUCLEOTIDE SEQUENCE [LARGE SCALE GENOMIC DNA]</scope>
    <source>
        <strain evidence="3 4">SID7754</strain>
    </source>
</reference>
<evidence type="ECO:0000313" key="4">
    <source>
        <dbReference type="Proteomes" id="UP000470520"/>
    </source>
</evidence>
<protein>
    <submittedName>
        <fullName evidence="3">Helix-turn-helix transcriptional regulator</fullName>
    </submittedName>
</protein>
<evidence type="ECO:0000259" key="2">
    <source>
        <dbReference type="Pfam" id="PF00440"/>
    </source>
</evidence>
<evidence type="ECO:0000313" key="3">
    <source>
        <dbReference type="EMBL" id="NEB94898.1"/>
    </source>
</evidence>
<dbReference type="AlphaFoldDB" id="A0A7K3QYA3"/>
<organism evidence="3 4">
    <name type="scientific">Streptomyces bauhiniae</name>
    <dbReference type="NCBI Taxonomy" id="2340725"/>
    <lineage>
        <taxon>Bacteria</taxon>
        <taxon>Bacillati</taxon>
        <taxon>Actinomycetota</taxon>
        <taxon>Actinomycetes</taxon>
        <taxon>Kitasatosporales</taxon>
        <taxon>Streptomycetaceae</taxon>
        <taxon>Streptomyces</taxon>
    </lineage>
</organism>
<name>A0A7K3QYA3_9ACTN</name>
<dbReference type="Pfam" id="PF00440">
    <property type="entry name" value="TetR_N"/>
    <property type="match status" value="1"/>
</dbReference>
<comment type="caution">
    <text evidence="3">The sequence shown here is derived from an EMBL/GenBank/DDBJ whole genome shotgun (WGS) entry which is preliminary data.</text>
</comment>